<feature type="binding site" description="in other chain" evidence="13">
    <location>
        <begin position="293"/>
        <end position="294"/>
    </location>
    <ligand>
        <name>deamido-NAD(+)</name>
        <dbReference type="ChEBI" id="CHEBI:58437"/>
        <note>ligand shared between two neighboring subunits</note>
    </ligand>
</feature>
<evidence type="ECO:0000256" key="6">
    <source>
        <dbReference type="ARBA" id="ARBA00022840"/>
    </source>
</evidence>
<proteinExistence type="inferred from homology"/>
<keyword evidence="4 13" id="KW-0479">Metal-binding</keyword>
<dbReference type="SUPFAM" id="SSF52402">
    <property type="entry name" value="Adenine nucleotide alpha hydrolases-like"/>
    <property type="match status" value="1"/>
</dbReference>
<organism evidence="18 19">
    <name type="scientific">Paenibacillus athensensis</name>
    <dbReference type="NCBI Taxonomy" id="1967502"/>
    <lineage>
        <taxon>Bacteria</taxon>
        <taxon>Bacillati</taxon>
        <taxon>Bacillota</taxon>
        <taxon>Bacilli</taxon>
        <taxon>Bacillales</taxon>
        <taxon>Paenibacillaceae</taxon>
        <taxon>Paenibacillus</taxon>
    </lineage>
</organism>
<comment type="similarity">
    <text evidence="1 13 14">Belongs to the NAD synthetase family.</text>
</comment>
<evidence type="ECO:0000256" key="13">
    <source>
        <dbReference type="HAMAP-Rule" id="MF_00193"/>
    </source>
</evidence>
<feature type="binding site" evidence="13">
    <location>
        <position position="82"/>
    </location>
    <ligand>
        <name>Mg(2+)</name>
        <dbReference type="ChEBI" id="CHEBI:18420"/>
    </ligand>
</feature>
<evidence type="ECO:0000256" key="5">
    <source>
        <dbReference type="ARBA" id="ARBA00022741"/>
    </source>
</evidence>
<feature type="binding site" evidence="13">
    <location>
        <position position="212"/>
    </location>
    <ligand>
        <name>deamido-NAD(+)</name>
        <dbReference type="ChEBI" id="CHEBI:58437"/>
        <note>ligand shared between two neighboring subunits</note>
    </ligand>
</feature>
<evidence type="ECO:0000256" key="9">
    <source>
        <dbReference type="ARBA" id="ARBA00051206"/>
    </source>
</evidence>
<feature type="region of interest" description="Disordered" evidence="16">
    <location>
        <begin position="1"/>
        <end position="29"/>
    </location>
</feature>
<comment type="caution">
    <text evidence="18">The sequence shown here is derived from an EMBL/GenBank/DDBJ whole genome shotgun (WGS) entry which is preliminary data.</text>
</comment>
<evidence type="ECO:0000256" key="14">
    <source>
        <dbReference type="RuleBase" id="RU003811"/>
    </source>
</evidence>
<dbReference type="AlphaFoldDB" id="A0A4Y8PPQ2"/>
<comment type="subunit">
    <text evidence="2 13">Homodimer.</text>
</comment>
<keyword evidence="19" id="KW-1185">Reference proteome</keyword>
<evidence type="ECO:0000256" key="8">
    <source>
        <dbReference type="ARBA" id="ARBA00023027"/>
    </source>
</evidence>
<feature type="binding site" evidence="13">
    <location>
        <position position="221"/>
    </location>
    <ligand>
        <name>ATP</name>
        <dbReference type="ChEBI" id="CHEBI:30616"/>
    </ligand>
</feature>
<keyword evidence="7 13" id="KW-0460">Magnesium</keyword>
<dbReference type="OrthoDB" id="9803818at2"/>
<protein>
    <recommendedName>
        <fullName evidence="12 13">NH(3)-dependent NAD(+) synthetase</fullName>
        <ecNumber evidence="11 13">6.3.1.5</ecNumber>
    </recommendedName>
</protein>
<dbReference type="NCBIfam" id="NF001979">
    <property type="entry name" value="PRK00768.1"/>
    <property type="match status" value="1"/>
</dbReference>
<keyword evidence="8 13" id="KW-0520">NAD</keyword>
<evidence type="ECO:0000256" key="16">
    <source>
        <dbReference type="SAM" id="MobiDB-lite"/>
    </source>
</evidence>
<dbReference type="InterPro" id="IPR022310">
    <property type="entry name" value="NAD/GMP_synthase"/>
</dbReference>
<dbReference type="NCBIfam" id="TIGR00552">
    <property type="entry name" value="nadE"/>
    <property type="match status" value="1"/>
</dbReference>
<keyword evidence="3 13" id="KW-0436">Ligase</keyword>
<dbReference type="GO" id="GO:0009435">
    <property type="term" value="P:NAD+ biosynthetic process"/>
    <property type="evidence" value="ECO:0007669"/>
    <property type="project" value="UniProtKB-UniRule"/>
</dbReference>
<evidence type="ECO:0000256" key="4">
    <source>
        <dbReference type="ARBA" id="ARBA00022723"/>
    </source>
</evidence>
<dbReference type="InterPro" id="IPR022926">
    <property type="entry name" value="NH(3)-dep_NAD(+)_synth"/>
</dbReference>
<feature type="binding site" evidence="13">
    <location>
        <position position="192"/>
    </location>
    <ligand>
        <name>ATP</name>
        <dbReference type="ChEBI" id="CHEBI:30616"/>
    </ligand>
</feature>
<feature type="binding site" evidence="13">
    <location>
        <position position="197"/>
    </location>
    <ligand>
        <name>Mg(2+)</name>
        <dbReference type="ChEBI" id="CHEBI:18420"/>
    </ligand>
</feature>
<dbReference type="GO" id="GO:0004359">
    <property type="term" value="F:glutaminase activity"/>
    <property type="evidence" value="ECO:0007669"/>
    <property type="project" value="InterPro"/>
</dbReference>
<dbReference type="EC" id="6.3.1.5" evidence="11 13"/>
<dbReference type="GO" id="GO:0008795">
    <property type="term" value="F:NAD+ synthase activity"/>
    <property type="evidence" value="ECO:0007669"/>
    <property type="project" value="UniProtKB-UniRule"/>
</dbReference>
<evidence type="ECO:0000256" key="7">
    <source>
        <dbReference type="ARBA" id="ARBA00022842"/>
    </source>
</evidence>
<dbReference type="GO" id="GO:0005524">
    <property type="term" value="F:ATP binding"/>
    <property type="evidence" value="ECO:0007669"/>
    <property type="project" value="UniProtKB-UniRule"/>
</dbReference>
<feature type="domain" description="NAD/GMP synthase" evidence="17">
    <location>
        <begin position="54"/>
        <end position="298"/>
    </location>
</feature>
<feature type="binding site" evidence="13">
    <location>
        <begin position="76"/>
        <end position="83"/>
    </location>
    <ligand>
        <name>ATP</name>
        <dbReference type="ChEBI" id="CHEBI:30616"/>
    </ligand>
</feature>
<sequence length="308" mass="32823">MGHAKPAGLAGQAGPAGQSGQGGRTLPVDPASGKQAAIIAALRVLPTIEPVEEIRHRIDFLKAYLLRTGAGGYVLGLSGGQDSTLAGKLAQLAVDELNAGGLAGARRQFLAVRLPYGVQRDEADAQTAIAFIRPDRAVTVDIRPAVDAAAAQFAAATGETLSDFHKGNVKARERMKVQYDLAAHYGLLVLGTDHAAEAVTGFFTKHGDGACDVAPLYGLSKRQGRQLLEALGCPPPLYLKQPTADLEDLRPGLPDEQALGLTYAELDDYLEGREPATPAVREAVERRYAATEHKRRGPVTVYDDWWKE</sequence>
<feature type="compositionally biased region" description="Low complexity" evidence="16">
    <location>
        <begin position="7"/>
        <end position="16"/>
    </location>
</feature>
<evidence type="ECO:0000313" key="18">
    <source>
        <dbReference type="EMBL" id="TFE82746.1"/>
    </source>
</evidence>
<dbReference type="Gene3D" id="3.40.50.620">
    <property type="entry name" value="HUPs"/>
    <property type="match status" value="1"/>
</dbReference>
<dbReference type="PANTHER" id="PTHR23090">
    <property type="entry name" value="NH 3 /GLUTAMINE-DEPENDENT NAD + SYNTHETASE"/>
    <property type="match status" value="1"/>
</dbReference>
<evidence type="ECO:0000256" key="1">
    <source>
        <dbReference type="ARBA" id="ARBA00005859"/>
    </source>
</evidence>
<dbReference type="PANTHER" id="PTHR23090:SF7">
    <property type="entry name" value="NH(3)-DEPENDENT NAD(+) SYNTHETASE"/>
    <property type="match status" value="1"/>
</dbReference>
<dbReference type="FunFam" id="3.40.50.620:FF:000015">
    <property type="entry name" value="NH(3)-dependent NAD(+) synthetase"/>
    <property type="match status" value="1"/>
</dbReference>
<feature type="binding site" description="in other chain" evidence="13">
    <location>
        <position position="172"/>
    </location>
    <ligand>
        <name>deamido-NAD(+)</name>
        <dbReference type="ChEBI" id="CHEBI:58437"/>
        <note>ligand shared between two neighboring subunits</note>
    </ligand>
</feature>
<evidence type="ECO:0000256" key="12">
    <source>
        <dbReference type="ARBA" id="ARBA00070926"/>
    </source>
</evidence>
<evidence type="ECO:0000259" key="17">
    <source>
        <dbReference type="Pfam" id="PF02540"/>
    </source>
</evidence>
<name>A0A4Y8PPQ2_9BACL</name>
<keyword evidence="5 13" id="KW-0547">Nucleotide-binding</keyword>
<evidence type="ECO:0000313" key="19">
    <source>
        <dbReference type="Proteomes" id="UP000298246"/>
    </source>
</evidence>
<accession>A0A4Y8PPQ2</accession>
<dbReference type="GO" id="GO:0046872">
    <property type="term" value="F:metal ion binding"/>
    <property type="evidence" value="ECO:0007669"/>
    <property type="project" value="UniProtKB-KW"/>
</dbReference>
<dbReference type="EMBL" id="MYFO01000070">
    <property type="protein sequence ID" value="TFE82746.1"/>
    <property type="molecule type" value="Genomic_DNA"/>
</dbReference>
<dbReference type="InterPro" id="IPR003694">
    <property type="entry name" value="NAD_synthase"/>
</dbReference>
<dbReference type="HAMAP" id="MF_00193">
    <property type="entry name" value="NadE_ammonia_dep"/>
    <property type="match status" value="1"/>
</dbReference>
<evidence type="ECO:0000256" key="3">
    <source>
        <dbReference type="ARBA" id="ARBA00022598"/>
    </source>
</evidence>
<dbReference type="Proteomes" id="UP000298246">
    <property type="component" value="Unassembled WGS sequence"/>
</dbReference>
<dbReference type="GO" id="GO:0003952">
    <property type="term" value="F:NAD+ synthase (glutamine-hydrolyzing) activity"/>
    <property type="evidence" value="ECO:0007669"/>
    <property type="project" value="InterPro"/>
</dbReference>
<reference evidence="18 19" key="1">
    <citation type="submission" date="2017-03" db="EMBL/GenBank/DDBJ databases">
        <title>Isolation of Levoglucosan Utilizing Bacteria.</title>
        <authorList>
            <person name="Arya A.S."/>
        </authorList>
    </citation>
    <scope>NUCLEOTIDE SEQUENCE [LARGE SCALE GENOMIC DNA]</scope>
    <source>
        <strain evidence="18 19">MEC069</strain>
    </source>
</reference>
<comment type="catalytic activity">
    <reaction evidence="9 13 15">
        <text>deamido-NAD(+) + NH4(+) + ATP = AMP + diphosphate + NAD(+) + H(+)</text>
        <dbReference type="Rhea" id="RHEA:21188"/>
        <dbReference type="ChEBI" id="CHEBI:15378"/>
        <dbReference type="ChEBI" id="CHEBI:28938"/>
        <dbReference type="ChEBI" id="CHEBI:30616"/>
        <dbReference type="ChEBI" id="CHEBI:33019"/>
        <dbReference type="ChEBI" id="CHEBI:57540"/>
        <dbReference type="ChEBI" id="CHEBI:58437"/>
        <dbReference type="ChEBI" id="CHEBI:456215"/>
        <dbReference type="EC" id="6.3.1.5"/>
    </reaction>
</comment>
<dbReference type="GO" id="GO:0005737">
    <property type="term" value="C:cytoplasm"/>
    <property type="evidence" value="ECO:0007669"/>
    <property type="project" value="InterPro"/>
</dbReference>
<comment type="function">
    <text evidence="10 13">Catalyzes the ATP-dependent amidation of deamido-NAD to form NAD. Uses ammonia as a nitrogen source.</text>
</comment>
<dbReference type="Pfam" id="PF02540">
    <property type="entry name" value="NAD_synthase"/>
    <property type="match status" value="1"/>
</dbReference>
<gene>
    <name evidence="13" type="primary">nadE</name>
    <name evidence="18" type="ORF">B5M42_24595</name>
</gene>
<dbReference type="CDD" id="cd00553">
    <property type="entry name" value="NAD_synthase"/>
    <property type="match status" value="1"/>
</dbReference>
<keyword evidence="6 13" id="KW-0067">ATP-binding</keyword>
<evidence type="ECO:0000256" key="10">
    <source>
        <dbReference type="ARBA" id="ARBA00055966"/>
    </source>
</evidence>
<dbReference type="InterPro" id="IPR014729">
    <property type="entry name" value="Rossmann-like_a/b/a_fold"/>
</dbReference>
<dbReference type="UniPathway" id="UPA00253">
    <property type="reaction ID" value="UER00333"/>
</dbReference>
<feature type="binding site" description="in other chain" evidence="13">
    <location>
        <position position="205"/>
    </location>
    <ligand>
        <name>deamido-NAD(+)</name>
        <dbReference type="ChEBI" id="CHEBI:58437"/>
        <note>ligand shared between two neighboring subunits</note>
    </ligand>
</feature>
<evidence type="ECO:0000256" key="11">
    <source>
        <dbReference type="ARBA" id="ARBA00066987"/>
    </source>
</evidence>
<feature type="binding site" evidence="13">
    <location>
        <position position="243"/>
    </location>
    <ligand>
        <name>ATP</name>
        <dbReference type="ChEBI" id="CHEBI:30616"/>
    </ligand>
</feature>
<evidence type="ECO:0000256" key="2">
    <source>
        <dbReference type="ARBA" id="ARBA00011738"/>
    </source>
</evidence>
<evidence type="ECO:0000256" key="15">
    <source>
        <dbReference type="RuleBase" id="RU003812"/>
    </source>
</evidence>
<comment type="pathway">
    <text evidence="13">Cofactor biosynthesis; NAD(+) biosynthesis; NAD(+) from deamido-NAD(+) (ammonia route): step 1/1.</text>
</comment>